<proteinExistence type="predicted"/>
<keyword evidence="1" id="KW-1185">Reference proteome</keyword>
<evidence type="ECO:0000313" key="2">
    <source>
        <dbReference type="RefSeq" id="XP_046599998.1"/>
    </source>
</evidence>
<gene>
    <name evidence="2" type="primary">LOC124295156</name>
</gene>
<reference evidence="2" key="1">
    <citation type="submission" date="2025-08" db="UniProtKB">
        <authorList>
            <consortium name="RefSeq"/>
        </authorList>
    </citation>
    <scope>IDENTIFICATION</scope>
    <source>
        <tissue evidence="2">Thorax and Abdomen</tissue>
    </source>
</reference>
<protein>
    <submittedName>
        <fullName evidence="2">Uncharacterized protein LOC124295156</fullName>
    </submittedName>
</protein>
<evidence type="ECO:0000313" key="1">
    <source>
        <dbReference type="Proteomes" id="UP000829291"/>
    </source>
</evidence>
<dbReference type="GeneID" id="124295156"/>
<dbReference type="PANTHER" id="PTHR33332">
    <property type="entry name" value="REVERSE TRANSCRIPTASE DOMAIN-CONTAINING PROTEIN"/>
    <property type="match status" value="1"/>
</dbReference>
<dbReference type="Proteomes" id="UP000829291">
    <property type="component" value="Chromosome 6"/>
</dbReference>
<dbReference type="RefSeq" id="XP_046599998.1">
    <property type="nucleotide sequence ID" value="XM_046744042.1"/>
</dbReference>
<organism evidence="1 2">
    <name type="scientific">Neodiprion lecontei</name>
    <name type="common">Redheaded pine sawfly</name>
    <dbReference type="NCBI Taxonomy" id="441921"/>
    <lineage>
        <taxon>Eukaryota</taxon>
        <taxon>Metazoa</taxon>
        <taxon>Ecdysozoa</taxon>
        <taxon>Arthropoda</taxon>
        <taxon>Hexapoda</taxon>
        <taxon>Insecta</taxon>
        <taxon>Pterygota</taxon>
        <taxon>Neoptera</taxon>
        <taxon>Endopterygota</taxon>
        <taxon>Hymenoptera</taxon>
        <taxon>Tenthredinoidea</taxon>
        <taxon>Diprionidae</taxon>
        <taxon>Diprioninae</taxon>
        <taxon>Neodiprion</taxon>
    </lineage>
</organism>
<name>A0ABM3GI98_NEOLC</name>
<sequence length="295" mass="34176">MPLALKHCKHMMYADDLQIYLHCYPDELPQAVERVNEDVAMNHDWMLKNMLSLNISKTKALIISSARYRSSIESSYVPPIQVKDEVIPYVVQAKNLGVIINNTLTWSEHVLFISRRVHNTLWQLKSNKELLPTRLRSSLVNSLILPLFDYCALVYCDLTAGLELKLKRALNSCVRFVFDVHKSEHISPYYRMLGWLDLADRRKYLLGTFLFNTMSLGSPSYISDELVFLSAIRHRFTRGDPKDLFVPLHRTTVYQRSFLVSACVLWNTLPTSIRESSSVNVFRLKLREYLASNTV</sequence>
<accession>A0ABM3GI98</accession>